<sequence>KCQKPINEWKNASTTVLSSHLSDCKFNVPEKFNHNRVALLPAVRQSFSETIHPIGGRNQRRIEQIVQSISNIKLTNDVIHFVQKAKKKEKKKGENGLECIIMIEQCPCVKPPGSNECLSYDNRLQAANIDEALHTFPDLSSMTENALPLVSDESKIMMKSILQFSTYKTPKMYKCDGKECQACKLLVTNAFLRANDNDNNFPEDSILGSAITISCNYKKGEEIVQGWTGLCNLCWQWRKLPVNYFPVLLNEVSCDTSDVGCLSGFGNCRPVMRTINVLRNAGTNKSPRWVQESINTISACECQVEIGTPLHSLNINYEIIMKFDEIKFCIVI</sequence>
<protein>
    <submittedName>
        <fullName evidence="1">Uncharacterized protein</fullName>
    </submittedName>
</protein>
<proteinExistence type="predicted"/>
<organism evidence="1">
    <name type="scientific">Wuchereria bancrofti</name>
    <dbReference type="NCBI Taxonomy" id="6293"/>
    <lineage>
        <taxon>Eukaryota</taxon>
        <taxon>Metazoa</taxon>
        <taxon>Ecdysozoa</taxon>
        <taxon>Nematoda</taxon>
        <taxon>Chromadorea</taxon>
        <taxon>Rhabditida</taxon>
        <taxon>Spirurina</taxon>
        <taxon>Spiruromorpha</taxon>
        <taxon>Filarioidea</taxon>
        <taxon>Onchocercidae</taxon>
        <taxon>Wuchereria</taxon>
    </lineage>
</organism>
<dbReference type="SUPFAM" id="SSF57501">
    <property type="entry name" value="Cystine-knot cytokines"/>
    <property type="match status" value="1"/>
</dbReference>
<evidence type="ECO:0000313" key="1">
    <source>
        <dbReference type="WBParaSite" id="maker-PairedContig_1923-snap-gene-0.2-mRNA-1"/>
    </source>
</evidence>
<dbReference type="PANTHER" id="PTHR33995:SF12">
    <property type="entry name" value="CPW-WPC DOMAIN-CONTAINING PROTEIN"/>
    <property type="match status" value="1"/>
</dbReference>
<accession>A0A1I8EG45</accession>
<dbReference type="STRING" id="6293.A0A1I8EG45"/>
<dbReference type="PANTHER" id="PTHR33995">
    <property type="entry name" value="PROTEIN CBG18546"/>
    <property type="match status" value="1"/>
</dbReference>
<name>A0A1I8EG45_WUCBA</name>
<dbReference type="InterPro" id="IPR029034">
    <property type="entry name" value="Cystine-knot_cytokine"/>
</dbReference>
<reference evidence="1" key="1">
    <citation type="submission" date="2016-11" db="UniProtKB">
        <authorList>
            <consortium name="WormBaseParasite"/>
        </authorList>
    </citation>
    <scope>IDENTIFICATION</scope>
    <source>
        <strain evidence="1">pt0022</strain>
    </source>
</reference>
<dbReference type="WBParaSite" id="maker-PairedContig_1923-snap-gene-0.2-mRNA-1">
    <property type="protein sequence ID" value="maker-PairedContig_1923-snap-gene-0.2-mRNA-1"/>
    <property type="gene ID" value="maker-PairedContig_1923-snap-gene-0.2"/>
</dbReference>
<dbReference type="AlphaFoldDB" id="A0A1I8EG45"/>